<dbReference type="GO" id="GO:0055085">
    <property type="term" value="P:transmembrane transport"/>
    <property type="evidence" value="ECO:0007669"/>
    <property type="project" value="TreeGrafter"/>
</dbReference>
<feature type="transmembrane region" description="Helical" evidence="2">
    <location>
        <begin position="834"/>
        <end position="855"/>
    </location>
</feature>
<proteinExistence type="predicted"/>
<feature type="compositionally biased region" description="Polar residues" evidence="1">
    <location>
        <begin position="443"/>
        <end position="464"/>
    </location>
</feature>
<accession>A0A1V9ZV07</accession>
<organism evidence="4 5">
    <name type="scientific">Thraustotheca clavata</name>
    <dbReference type="NCBI Taxonomy" id="74557"/>
    <lineage>
        <taxon>Eukaryota</taxon>
        <taxon>Sar</taxon>
        <taxon>Stramenopiles</taxon>
        <taxon>Oomycota</taxon>
        <taxon>Saprolegniomycetes</taxon>
        <taxon>Saprolegniales</taxon>
        <taxon>Achlyaceae</taxon>
        <taxon>Thraustotheca</taxon>
    </lineage>
</organism>
<evidence type="ECO:0000313" key="5">
    <source>
        <dbReference type="Proteomes" id="UP000243217"/>
    </source>
</evidence>
<feature type="region of interest" description="Disordered" evidence="1">
    <location>
        <begin position="443"/>
        <end position="492"/>
    </location>
</feature>
<protein>
    <submittedName>
        <fullName evidence="4">Mucin</fullName>
    </submittedName>
</protein>
<feature type="region of interest" description="Disordered" evidence="1">
    <location>
        <begin position="1"/>
        <end position="423"/>
    </location>
</feature>
<dbReference type="PANTHER" id="PTHR31145">
    <property type="entry name" value="INTEGRAL MEMBRANE PROTEIN (AFU_ORTHOLOGUE AFUA_7G01610)"/>
    <property type="match status" value="1"/>
</dbReference>
<dbReference type="InterPro" id="IPR010308">
    <property type="entry name" value="TRP_C"/>
</dbReference>
<comment type="caution">
    <text evidence="4">The sequence shown here is derived from an EMBL/GenBank/DDBJ whole genome shotgun (WGS) entry which is preliminary data.</text>
</comment>
<feature type="domain" description="TRP C-terminal" evidence="3">
    <location>
        <begin position="610"/>
        <end position="890"/>
    </location>
</feature>
<dbReference type="OrthoDB" id="72921at2759"/>
<dbReference type="InterPro" id="IPR040241">
    <property type="entry name" value="TRP_Flc/Pkd2-like"/>
</dbReference>
<evidence type="ECO:0000256" key="2">
    <source>
        <dbReference type="SAM" id="Phobius"/>
    </source>
</evidence>
<evidence type="ECO:0000256" key="1">
    <source>
        <dbReference type="SAM" id="MobiDB-lite"/>
    </source>
</evidence>
<name>A0A1V9ZV07_9STRA</name>
<feature type="transmembrane region" description="Helical" evidence="2">
    <location>
        <begin position="781"/>
        <end position="801"/>
    </location>
</feature>
<feature type="compositionally biased region" description="Pro residues" evidence="1">
    <location>
        <begin position="1"/>
        <end position="367"/>
    </location>
</feature>
<dbReference type="STRING" id="74557.A0A1V9ZV07"/>
<gene>
    <name evidence="4" type="ORF">THRCLA_05709</name>
</gene>
<dbReference type="Pfam" id="PF06011">
    <property type="entry name" value="TRP"/>
    <property type="match status" value="1"/>
</dbReference>
<feature type="compositionally biased region" description="Polar residues" evidence="1">
    <location>
        <begin position="931"/>
        <end position="943"/>
    </location>
</feature>
<dbReference type="GO" id="GO:0016020">
    <property type="term" value="C:membrane"/>
    <property type="evidence" value="ECO:0007669"/>
    <property type="project" value="TreeGrafter"/>
</dbReference>
<feature type="non-terminal residue" evidence="4">
    <location>
        <position position="1"/>
    </location>
</feature>
<keyword evidence="2" id="KW-0812">Transmembrane</keyword>
<dbReference type="Proteomes" id="UP000243217">
    <property type="component" value="Unassembled WGS sequence"/>
</dbReference>
<feature type="compositionally biased region" description="Polar residues" evidence="1">
    <location>
        <begin position="476"/>
        <end position="492"/>
    </location>
</feature>
<dbReference type="EMBL" id="JNBS01001395">
    <property type="protein sequence ID" value="OQS01848.1"/>
    <property type="molecule type" value="Genomic_DNA"/>
</dbReference>
<feature type="non-terminal residue" evidence="4">
    <location>
        <position position="966"/>
    </location>
</feature>
<keyword evidence="2" id="KW-1133">Transmembrane helix</keyword>
<feature type="transmembrane region" description="Helical" evidence="2">
    <location>
        <begin position="693"/>
        <end position="717"/>
    </location>
</feature>
<feature type="transmembrane region" description="Helical" evidence="2">
    <location>
        <begin position="729"/>
        <end position="752"/>
    </location>
</feature>
<reference evidence="4 5" key="1">
    <citation type="journal article" date="2014" name="Genome Biol. Evol.">
        <title>The secreted proteins of Achlya hypogyna and Thraustotheca clavata identify the ancestral oomycete secretome and reveal gene acquisitions by horizontal gene transfer.</title>
        <authorList>
            <person name="Misner I."/>
            <person name="Blouin N."/>
            <person name="Leonard G."/>
            <person name="Richards T.A."/>
            <person name="Lane C.E."/>
        </authorList>
    </citation>
    <scope>NUCLEOTIDE SEQUENCE [LARGE SCALE GENOMIC DNA]</scope>
    <source>
        <strain evidence="4 5">ATCC 34112</strain>
    </source>
</reference>
<feature type="region of interest" description="Disordered" evidence="1">
    <location>
        <begin position="931"/>
        <end position="953"/>
    </location>
</feature>
<keyword evidence="5" id="KW-1185">Reference proteome</keyword>
<evidence type="ECO:0000313" key="4">
    <source>
        <dbReference type="EMBL" id="OQS01848.1"/>
    </source>
</evidence>
<feature type="transmembrane region" description="Helical" evidence="2">
    <location>
        <begin position="867"/>
        <end position="894"/>
    </location>
</feature>
<dbReference type="AlphaFoldDB" id="A0A1V9ZV07"/>
<keyword evidence="2" id="KW-0472">Membrane</keyword>
<dbReference type="PANTHER" id="PTHR31145:SF6">
    <property type="entry name" value="INTEGRAL MEMBRANE PROTEIN (AFU_ORTHOLOGUE AFUA_7G01610)"/>
    <property type="match status" value="1"/>
</dbReference>
<evidence type="ECO:0000259" key="3">
    <source>
        <dbReference type="Pfam" id="PF06011"/>
    </source>
</evidence>
<feature type="transmembrane region" description="Helical" evidence="2">
    <location>
        <begin position="808"/>
        <end position="828"/>
    </location>
</feature>
<sequence length="966" mass="102177">TPKPTDPPTPSPSPSPSPSPDTPKPTDPPNPSPSPSPDTPKPTDPPQPSPSPSPDTPKPTDPPKPSPSPSPDTPKPTDPPQPSPSPSPDTPKPTDPPNPSPSPSPDTPKPTDPPQPSPSPSPDTPKPTDPPQPSPSPSPSPDTPKPTDPPQPSPSPSPDTPKPTDPPKPSPSPSPDTPKPTDPPQPSPSPSPDTPKPTDPPQPSPSPSPDTPKPTDPPQPSPSPSPDTPKPTDPPVPSPSPSPDTPKPSPTDPNPPSPVPSPSPSPDTPKPSPTDPTPPSPVPSPSPSPDTPKPVPSPTDPTPPSPVPSPSPSPDTPKPVPSPTDPTPPSPVPSPSQSPDTPKPAPSPTDPTPPSPVPSPVPSPSESPSPSGATPVPTQVILVTPAPTETKSAIIDSLISQTNPVSSTQPPTPDPLLLNKDTPAPTIPVVVTVDPGDVDKINKINNLGTTAPPSLNSGSASKAGSNDHSENKNRGKSGSESTSTVTKRDITTGTESSGLQTVRYIVSSIVGISIVILAFFQFIAMNPSYIAPDSLSERLLAPNSWELPLFVAFIQQAQTLSLARNAKVPQLFYMNFMDSLSWLNFLIRGSSSSSDSATSVSSVQLVSGPRRLTDTGYDASGFTQFAIRADVKERDWFVRVWVVFIIVIAIILLFVIGTALFARWASQRGNPFHSETSDSHKRSVSLRSISRRLLGMCVLVGYFVLLPLSMISMFEILQDSSTDGFPHANAILAIVTYLIIGGVIIGGMYWIFKKTEAGLSKWQTRVVFGLVYTNYTYQCRLYFAAAAVVQVLSGVFIACITANALTQLLVLIALHVVYIASMVILQPFDCPLHFRFSIGVELLIITIFGLACGMTGNDLTKNMQSSLSYVIIILLCLVFLLMFIRQLVMLWTYASGWAKESNESYTGIPTLNDHEIESGPGQYTISLHDTESNQNSGSFYTSKSPKRDDSPTNTIRIVDAKKQIQI</sequence>
<feature type="compositionally biased region" description="Polar residues" evidence="1">
    <location>
        <begin position="398"/>
        <end position="409"/>
    </location>
</feature>
<feature type="transmembrane region" description="Helical" evidence="2">
    <location>
        <begin position="636"/>
        <end position="662"/>
    </location>
</feature>